<evidence type="ECO:0000256" key="9">
    <source>
        <dbReference type="SAM" id="MobiDB-lite"/>
    </source>
</evidence>
<keyword evidence="14" id="KW-1185">Reference proteome</keyword>
<feature type="chain" id="PRO_5047206238" description="Bifunctional inhibitor/plant lipid transfer protein/seed storage helical domain-containing protein" evidence="11">
    <location>
        <begin position="26"/>
        <end position="194"/>
    </location>
</feature>
<feature type="signal peptide" evidence="11">
    <location>
        <begin position="1"/>
        <end position="25"/>
    </location>
</feature>
<comment type="similarity">
    <text evidence="2">Belongs to the plant LTP family.</text>
</comment>
<keyword evidence="4" id="KW-0336">GPI-anchor</keyword>
<dbReference type="InterPro" id="IPR043325">
    <property type="entry name" value="LTSS"/>
</dbReference>
<evidence type="ECO:0000259" key="12">
    <source>
        <dbReference type="SMART" id="SM00499"/>
    </source>
</evidence>
<name>A0ABQ9L1Y6_HEVBR</name>
<keyword evidence="3" id="KW-1003">Cell membrane</keyword>
<feature type="region of interest" description="Disordered" evidence="9">
    <location>
        <begin position="134"/>
        <end position="165"/>
    </location>
</feature>
<evidence type="ECO:0000256" key="5">
    <source>
        <dbReference type="ARBA" id="ARBA00022729"/>
    </source>
</evidence>
<evidence type="ECO:0000256" key="7">
    <source>
        <dbReference type="ARBA" id="ARBA00023180"/>
    </source>
</evidence>
<keyword evidence="10" id="KW-0812">Transmembrane</keyword>
<keyword evidence="8" id="KW-0449">Lipoprotein</keyword>
<dbReference type="InterPro" id="IPR016140">
    <property type="entry name" value="Bifunc_inhib/LTP/seed_store"/>
</dbReference>
<keyword evidence="5 11" id="KW-0732">Signal</keyword>
<keyword evidence="10" id="KW-0472">Membrane</keyword>
<feature type="transmembrane region" description="Helical" evidence="10">
    <location>
        <begin position="171"/>
        <end position="193"/>
    </location>
</feature>
<proteinExistence type="inferred from homology"/>
<dbReference type="Gene3D" id="1.10.110.10">
    <property type="entry name" value="Plant lipid-transfer and hydrophobic proteins"/>
    <property type="match status" value="1"/>
</dbReference>
<dbReference type="InterPro" id="IPR036312">
    <property type="entry name" value="Bifun_inhib/LTP/seed_sf"/>
</dbReference>
<keyword evidence="10" id="KW-1133">Transmembrane helix</keyword>
<evidence type="ECO:0000313" key="14">
    <source>
        <dbReference type="Proteomes" id="UP001174677"/>
    </source>
</evidence>
<dbReference type="Pfam" id="PF14368">
    <property type="entry name" value="LTP_2"/>
    <property type="match status" value="1"/>
</dbReference>
<gene>
    <name evidence="13" type="ORF">P3X46_024238</name>
</gene>
<evidence type="ECO:0000256" key="4">
    <source>
        <dbReference type="ARBA" id="ARBA00022622"/>
    </source>
</evidence>
<comment type="subcellular location">
    <subcellularLocation>
        <location evidence="1">Cell membrane</location>
        <topology evidence="1">Lipid-anchor</topology>
        <topology evidence="1">GPI-anchor</topology>
    </subcellularLocation>
</comment>
<dbReference type="SMART" id="SM00499">
    <property type="entry name" value="AAI"/>
    <property type="match status" value="1"/>
</dbReference>
<feature type="domain" description="Bifunctional inhibitor/plant lipid transfer protein/seed storage helical" evidence="12">
    <location>
        <begin position="34"/>
        <end position="111"/>
    </location>
</feature>
<dbReference type="PRINTS" id="PR00382">
    <property type="entry name" value="LIPIDTRNSFER"/>
</dbReference>
<feature type="compositionally biased region" description="Low complexity" evidence="9">
    <location>
        <begin position="134"/>
        <end position="152"/>
    </location>
</feature>
<evidence type="ECO:0000256" key="1">
    <source>
        <dbReference type="ARBA" id="ARBA00004609"/>
    </source>
</evidence>
<comment type="caution">
    <text evidence="13">The sequence shown here is derived from an EMBL/GenBank/DDBJ whole genome shotgun (WGS) entry which is preliminary data.</text>
</comment>
<dbReference type="Proteomes" id="UP001174677">
    <property type="component" value="Chromosome 14"/>
</dbReference>
<dbReference type="PANTHER" id="PTHR33044">
    <property type="entry name" value="BIFUNCTIONAL INHIBITOR/LIPID-TRANSFER PROTEIN/SEED STORAGE 2S ALBUMIN SUPERFAMILY PROTEIN-RELATED"/>
    <property type="match status" value="1"/>
</dbReference>
<accession>A0ABQ9L1Y6</accession>
<keyword evidence="7" id="KW-0325">Glycoprotein</keyword>
<dbReference type="InterPro" id="IPR000528">
    <property type="entry name" value="Plant_nsLTP"/>
</dbReference>
<feature type="compositionally biased region" description="Polar residues" evidence="9">
    <location>
        <begin position="153"/>
        <end position="165"/>
    </location>
</feature>
<evidence type="ECO:0000256" key="2">
    <source>
        <dbReference type="ARBA" id="ARBA00009748"/>
    </source>
</evidence>
<reference evidence="13" key="1">
    <citation type="journal article" date="2023" name="Plant Biotechnol. J.">
        <title>Chromosome-level wild Hevea brasiliensis genome provides new tools for genomic-assisted breeding and valuable loci to elevate rubber yield.</title>
        <authorList>
            <person name="Cheng H."/>
            <person name="Song X."/>
            <person name="Hu Y."/>
            <person name="Wu T."/>
            <person name="Yang Q."/>
            <person name="An Z."/>
            <person name="Feng S."/>
            <person name="Deng Z."/>
            <person name="Wu W."/>
            <person name="Zeng X."/>
            <person name="Tu M."/>
            <person name="Wang X."/>
            <person name="Huang H."/>
        </authorList>
    </citation>
    <scope>NUCLEOTIDE SEQUENCE</scope>
    <source>
        <strain evidence="13">MT/VB/25A 57/8</strain>
    </source>
</reference>
<dbReference type="EMBL" id="JARPOI010000014">
    <property type="protein sequence ID" value="KAJ9158674.1"/>
    <property type="molecule type" value="Genomic_DNA"/>
</dbReference>
<dbReference type="SUPFAM" id="SSF47699">
    <property type="entry name" value="Bifunctional inhibitor/lipid-transfer protein/seed storage 2S albumin"/>
    <property type="match status" value="1"/>
</dbReference>
<dbReference type="CDD" id="cd00010">
    <property type="entry name" value="AAI_LTSS"/>
    <property type="match status" value="1"/>
</dbReference>
<evidence type="ECO:0000256" key="10">
    <source>
        <dbReference type="SAM" id="Phobius"/>
    </source>
</evidence>
<evidence type="ECO:0000256" key="3">
    <source>
        <dbReference type="ARBA" id="ARBA00022475"/>
    </source>
</evidence>
<evidence type="ECO:0000256" key="11">
    <source>
        <dbReference type="SAM" id="SignalP"/>
    </source>
</evidence>
<evidence type="ECO:0000313" key="13">
    <source>
        <dbReference type="EMBL" id="KAJ9158674.1"/>
    </source>
</evidence>
<sequence length="194" mass="20890">MGFHYFTKVALTLTLMSTMVGFSMAVSDKDREECAEQLVGLATCLPYVGGNARTPTPDCCSGLKQVLKNNKKCLCVIIVDRNDPQLGLKINVTLALGLPSICHASANVSQCPALLHLAPNSPDAQVFYQFANSTNESSSSPAPSPSDEAANSRGQIAQTRSNGCSSNAKRWVGLELVCVGFSLWYFLYSMLLFI</sequence>
<evidence type="ECO:0000256" key="8">
    <source>
        <dbReference type="ARBA" id="ARBA00023288"/>
    </source>
</evidence>
<keyword evidence="6" id="KW-1015">Disulfide bond</keyword>
<protein>
    <recommendedName>
        <fullName evidence="12">Bifunctional inhibitor/plant lipid transfer protein/seed storage helical domain-containing protein</fullName>
    </recommendedName>
</protein>
<evidence type="ECO:0000256" key="6">
    <source>
        <dbReference type="ARBA" id="ARBA00023157"/>
    </source>
</evidence>
<organism evidence="13 14">
    <name type="scientific">Hevea brasiliensis</name>
    <name type="common">Para rubber tree</name>
    <name type="synonym">Siphonia brasiliensis</name>
    <dbReference type="NCBI Taxonomy" id="3981"/>
    <lineage>
        <taxon>Eukaryota</taxon>
        <taxon>Viridiplantae</taxon>
        <taxon>Streptophyta</taxon>
        <taxon>Embryophyta</taxon>
        <taxon>Tracheophyta</taxon>
        <taxon>Spermatophyta</taxon>
        <taxon>Magnoliopsida</taxon>
        <taxon>eudicotyledons</taxon>
        <taxon>Gunneridae</taxon>
        <taxon>Pentapetalae</taxon>
        <taxon>rosids</taxon>
        <taxon>fabids</taxon>
        <taxon>Malpighiales</taxon>
        <taxon>Euphorbiaceae</taxon>
        <taxon>Crotonoideae</taxon>
        <taxon>Micrandreae</taxon>
        <taxon>Hevea</taxon>
    </lineage>
</organism>